<comment type="subcellular location">
    <subcellularLocation>
        <location evidence="7">Cell membrane</location>
        <topology evidence="7">Single-pass type II membrane protein</topology>
    </subcellularLocation>
    <text evidence="7">Localizes to the division septum where it forms a ring structure.</text>
</comment>
<evidence type="ECO:0000256" key="4">
    <source>
        <dbReference type="ARBA" id="ARBA00022989"/>
    </source>
</evidence>
<keyword evidence="2 7" id="KW-0132">Cell division</keyword>
<reference evidence="11 12" key="1">
    <citation type="submission" date="2021-03" db="EMBL/GenBank/DDBJ databases">
        <title>Genomic Encyclopedia of Type Strains, Phase IV (KMG-IV): sequencing the most valuable type-strain genomes for metagenomic binning, comparative biology and taxonomic classification.</title>
        <authorList>
            <person name="Goeker M."/>
        </authorList>
    </citation>
    <scope>NUCLEOTIDE SEQUENCE [LARGE SCALE GENOMIC DNA]</scope>
    <source>
        <strain evidence="11 12">DSM 26048</strain>
    </source>
</reference>
<dbReference type="HAMAP" id="MF_00910">
    <property type="entry name" value="FtsL"/>
    <property type="match status" value="1"/>
</dbReference>
<feature type="coiled-coil region" evidence="9">
    <location>
        <begin position="70"/>
        <end position="97"/>
    </location>
</feature>
<feature type="transmembrane region" description="Helical" evidence="7">
    <location>
        <begin position="40"/>
        <end position="61"/>
    </location>
</feature>
<dbReference type="InterPro" id="IPR011922">
    <property type="entry name" value="Cell_div_FtsL"/>
</dbReference>
<dbReference type="GO" id="GO:0051301">
    <property type="term" value="P:cell division"/>
    <property type="evidence" value="ECO:0007669"/>
    <property type="project" value="UniProtKB-KW"/>
</dbReference>
<protein>
    <recommendedName>
        <fullName evidence="7 8">Cell division protein FtsL</fullName>
    </recommendedName>
</protein>
<dbReference type="Proteomes" id="UP001519287">
    <property type="component" value="Unassembled WGS sequence"/>
</dbReference>
<evidence type="ECO:0000256" key="2">
    <source>
        <dbReference type="ARBA" id="ARBA00022618"/>
    </source>
</evidence>
<name>A0ABS4IYX6_9BACL</name>
<proteinExistence type="inferred from homology"/>
<evidence type="ECO:0000256" key="5">
    <source>
        <dbReference type="ARBA" id="ARBA00023136"/>
    </source>
</evidence>
<keyword evidence="5 7" id="KW-0472">Membrane</keyword>
<keyword evidence="1 7" id="KW-1003">Cell membrane</keyword>
<organism evidence="11 12">
    <name type="scientific">Paenibacillus eucommiae</name>
    <dbReference type="NCBI Taxonomy" id="1355755"/>
    <lineage>
        <taxon>Bacteria</taxon>
        <taxon>Bacillati</taxon>
        <taxon>Bacillota</taxon>
        <taxon>Bacilli</taxon>
        <taxon>Bacillales</taxon>
        <taxon>Paenibacillaceae</taxon>
        <taxon>Paenibacillus</taxon>
    </lineage>
</organism>
<feature type="region of interest" description="Disordered" evidence="10">
    <location>
        <begin position="108"/>
        <end position="138"/>
    </location>
</feature>
<comment type="function">
    <text evidence="7">Essential cell division protein.</text>
</comment>
<comment type="caution">
    <text evidence="11">The sequence shown here is derived from an EMBL/GenBank/DDBJ whole genome shotgun (WGS) entry which is preliminary data.</text>
</comment>
<evidence type="ECO:0000256" key="8">
    <source>
        <dbReference type="NCBIfam" id="TIGR02209"/>
    </source>
</evidence>
<evidence type="ECO:0000313" key="11">
    <source>
        <dbReference type="EMBL" id="MBP1992802.1"/>
    </source>
</evidence>
<comment type="similarity">
    <text evidence="7">Belongs to the FtsL family.</text>
</comment>
<gene>
    <name evidence="7" type="primary">ftsL</name>
    <name evidence="11" type="ORF">J2Z66_004415</name>
</gene>
<dbReference type="Pfam" id="PF04977">
    <property type="entry name" value="DivIC"/>
    <property type="match status" value="1"/>
</dbReference>
<evidence type="ECO:0000256" key="9">
    <source>
        <dbReference type="SAM" id="Coils"/>
    </source>
</evidence>
<evidence type="ECO:0000313" key="12">
    <source>
        <dbReference type="Proteomes" id="UP001519287"/>
    </source>
</evidence>
<evidence type="ECO:0000256" key="10">
    <source>
        <dbReference type="SAM" id="MobiDB-lite"/>
    </source>
</evidence>
<keyword evidence="12" id="KW-1185">Reference proteome</keyword>
<dbReference type="EMBL" id="JAGGLB010000015">
    <property type="protein sequence ID" value="MBP1992802.1"/>
    <property type="molecule type" value="Genomic_DNA"/>
</dbReference>
<accession>A0ABS4IYX6</accession>
<evidence type="ECO:0000256" key="3">
    <source>
        <dbReference type="ARBA" id="ARBA00022692"/>
    </source>
</evidence>
<evidence type="ECO:0000256" key="6">
    <source>
        <dbReference type="ARBA" id="ARBA00023306"/>
    </source>
</evidence>
<dbReference type="NCBIfam" id="TIGR02209">
    <property type="entry name" value="ftsL_broad"/>
    <property type="match status" value="1"/>
</dbReference>
<sequence length="138" mass="15794">MPSYIQGNLAVNKKPDQKVTIKETRKIVYRTKSLPMQEKMLYLFTVLLCVVVAVVIIWRYAQIYQMNADMLKMQHEIKTIQAENSALKQDVEKLLSIERLEEEAKKLGFKPRSEGQVDQITSGEAAKSEDSSDVAYNP</sequence>
<keyword evidence="4 7" id="KW-1133">Transmembrane helix</keyword>
<keyword evidence="3 7" id="KW-0812">Transmembrane</keyword>
<dbReference type="RefSeq" id="WP_209974117.1">
    <property type="nucleotide sequence ID" value="NZ_JAGGLB010000015.1"/>
</dbReference>
<dbReference type="InterPro" id="IPR007060">
    <property type="entry name" value="FtsL/DivIC"/>
</dbReference>
<evidence type="ECO:0000256" key="1">
    <source>
        <dbReference type="ARBA" id="ARBA00022475"/>
    </source>
</evidence>
<evidence type="ECO:0000256" key="7">
    <source>
        <dbReference type="HAMAP-Rule" id="MF_00910"/>
    </source>
</evidence>
<keyword evidence="9" id="KW-0175">Coiled coil</keyword>
<keyword evidence="6 7" id="KW-0131">Cell cycle</keyword>